<dbReference type="Pfam" id="PF19912">
    <property type="entry name" value="DUF6385"/>
    <property type="match status" value="1"/>
</dbReference>
<evidence type="ECO:0000313" key="6">
    <source>
        <dbReference type="EMBL" id="QXM06340.1"/>
    </source>
</evidence>
<sequence>MSFIKIFPQIETAQISSYEPNKVFGLCKSMYLGRKATNNIFRMLFKFPITSIPDECIILKAILKIYVKFAGMLIPSSFTPYALKKDWNIQTITWKQQPLFDPNISGETICIKRTGFYHFNITNIVIKWYKNEIINYGLILKEDEELKNGTYKQVNTVTNSNLAPIIEITYTQNSKINIIPTRYVSKTEEIDTDELYRFSSIVNISLTKTITYHVENLGSTPVEIKFQTSPNGISFVDDCPETRIIKPHELIWTTPYSFAKYGRIAAKNIHPGETSRIRIWYEAQE</sequence>
<keyword evidence="3" id="KW-0732">Signal</keyword>
<protein>
    <submittedName>
        <fullName evidence="6">DNRLRE domain-containing protein</fullName>
    </submittedName>
</protein>
<proteinExistence type="predicted"/>
<evidence type="ECO:0000256" key="3">
    <source>
        <dbReference type="ARBA" id="ARBA00022729"/>
    </source>
</evidence>
<evidence type="ECO:0000259" key="5">
    <source>
        <dbReference type="Pfam" id="PF24517"/>
    </source>
</evidence>
<comment type="subcellular location">
    <subcellularLocation>
        <location evidence="1">Secreted</location>
    </subcellularLocation>
</comment>
<dbReference type="NCBIfam" id="NF033679">
    <property type="entry name" value="DNRLRE_dom"/>
    <property type="match status" value="1"/>
</dbReference>
<dbReference type="Pfam" id="PF24517">
    <property type="entry name" value="CBM96"/>
    <property type="match status" value="1"/>
</dbReference>
<dbReference type="RefSeq" id="WP_218283036.1">
    <property type="nucleotide sequence ID" value="NZ_CP078093.1"/>
</dbReference>
<evidence type="ECO:0000259" key="4">
    <source>
        <dbReference type="Pfam" id="PF19912"/>
    </source>
</evidence>
<accession>A0ABX8RF20</accession>
<reference evidence="6" key="1">
    <citation type="submission" date="2021-07" db="EMBL/GenBank/DDBJ databases">
        <title>Complete genome sequence of Crassaminicella sp. 143-21, isolated from a deep-sea hydrothermal vent.</title>
        <authorList>
            <person name="Li X."/>
        </authorList>
    </citation>
    <scope>NUCLEOTIDE SEQUENCE</scope>
    <source>
        <strain evidence="6">143-21</strain>
    </source>
</reference>
<dbReference type="EMBL" id="CP078093">
    <property type="protein sequence ID" value="QXM06340.1"/>
    <property type="molecule type" value="Genomic_DNA"/>
</dbReference>
<feature type="domain" description="DUF6385" evidence="4">
    <location>
        <begin position="203"/>
        <end position="284"/>
    </location>
</feature>
<keyword evidence="2" id="KW-0964">Secreted</keyword>
<dbReference type="Proteomes" id="UP000886818">
    <property type="component" value="Chromosome"/>
</dbReference>
<evidence type="ECO:0000256" key="1">
    <source>
        <dbReference type="ARBA" id="ARBA00004613"/>
    </source>
</evidence>
<keyword evidence="7" id="KW-1185">Reference proteome</keyword>
<organism evidence="6 7">
    <name type="scientific">Crassaminicella indica</name>
    <dbReference type="NCBI Taxonomy" id="2855394"/>
    <lineage>
        <taxon>Bacteria</taxon>
        <taxon>Bacillati</taxon>
        <taxon>Bacillota</taxon>
        <taxon>Clostridia</taxon>
        <taxon>Eubacteriales</taxon>
        <taxon>Clostridiaceae</taxon>
        <taxon>Crassaminicella</taxon>
    </lineage>
</organism>
<evidence type="ECO:0000256" key="2">
    <source>
        <dbReference type="ARBA" id="ARBA00022525"/>
    </source>
</evidence>
<evidence type="ECO:0000313" key="7">
    <source>
        <dbReference type="Proteomes" id="UP000886818"/>
    </source>
</evidence>
<feature type="domain" description="Carbohydrate-binding module family 96" evidence="5">
    <location>
        <begin position="11"/>
        <end position="168"/>
    </location>
</feature>
<gene>
    <name evidence="6" type="ORF">KVH43_00710</name>
</gene>
<name>A0ABX8RF20_9CLOT</name>
<dbReference type="InterPro" id="IPR045965">
    <property type="entry name" value="DUF6385"/>
</dbReference>
<dbReference type="InterPro" id="IPR055372">
    <property type="entry name" value="CBM96"/>
</dbReference>